<dbReference type="InterPro" id="IPR001099">
    <property type="entry name" value="Chalcone/stilbene_synt_N"/>
</dbReference>
<dbReference type="InterPro" id="IPR016039">
    <property type="entry name" value="Thiolase-like"/>
</dbReference>
<evidence type="ECO:0000259" key="4">
    <source>
        <dbReference type="Pfam" id="PF00195"/>
    </source>
</evidence>
<keyword evidence="2" id="KW-0808">Transferase</keyword>
<dbReference type="Pfam" id="PF00195">
    <property type="entry name" value="Chal_sti_synt_N"/>
    <property type="match status" value="1"/>
</dbReference>
<dbReference type="PANTHER" id="PTHR11877:SF29">
    <property type="entry name" value="TYPE III POLYKETIDE SYNTHASE B"/>
    <property type="match status" value="1"/>
</dbReference>
<evidence type="ECO:0000256" key="2">
    <source>
        <dbReference type="RuleBase" id="RU003633"/>
    </source>
</evidence>
<evidence type="ECO:0000256" key="3">
    <source>
        <dbReference type="SAM" id="MobiDB-lite"/>
    </source>
</evidence>
<feature type="domain" description="Chalcone/stilbene synthase C-terminal" evidence="5">
    <location>
        <begin position="233"/>
        <end position="369"/>
    </location>
</feature>
<evidence type="ECO:0000259" key="5">
    <source>
        <dbReference type="Pfam" id="PF02797"/>
    </source>
</evidence>
<dbReference type="OrthoDB" id="329835at2759"/>
<evidence type="ECO:0000256" key="1">
    <source>
        <dbReference type="ARBA" id="ARBA00005531"/>
    </source>
</evidence>
<comment type="similarity">
    <text evidence="1 2">Belongs to the thiolase-like superfamily. Chalcone/stilbene synthases family.</text>
</comment>
<evidence type="ECO:0000313" key="7">
    <source>
        <dbReference type="Proteomes" id="UP000636709"/>
    </source>
</evidence>
<gene>
    <name evidence="6" type="ORF">HU200_045213</name>
</gene>
<dbReference type="EMBL" id="JACEFO010002109">
    <property type="protein sequence ID" value="KAF8681775.1"/>
    <property type="molecule type" value="Genomic_DNA"/>
</dbReference>
<dbReference type="InterPro" id="IPR011141">
    <property type="entry name" value="Polyketide_synthase_type-III"/>
</dbReference>
<feature type="compositionally biased region" description="Low complexity" evidence="3">
    <location>
        <begin position="430"/>
        <end position="459"/>
    </location>
</feature>
<dbReference type="InterPro" id="IPR012328">
    <property type="entry name" value="Chalcone/stilbene_synt_C"/>
</dbReference>
<organism evidence="6 7">
    <name type="scientific">Digitaria exilis</name>
    <dbReference type="NCBI Taxonomy" id="1010633"/>
    <lineage>
        <taxon>Eukaryota</taxon>
        <taxon>Viridiplantae</taxon>
        <taxon>Streptophyta</taxon>
        <taxon>Embryophyta</taxon>
        <taxon>Tracheophyta</taxon>
        <taxon>Spermatophyta</taxon>
        <taxon>Magnoliopsida</taxon>
        <taxon>Liliopsida</taxon>
        <taxon>Poales</taxon>
        <taxon>Poaceae</taxon>
        <taxon>PACMAD clade</taxon>
        <taxon>Panicoideae</taxon>
        <taxon>Panicodae</taxon>
        <taxon>Paniceae</taxon>
        <taxon>Anthephorinae</taxon>
        <taxon>Digitaria</taxon>
    </lineage>
</organism>
<dbReference type="CDD" id="cd00831">
    <property type="entry name" value="CHS_like"/>
    <property type="match status" value="1"/>
</dbReference>
<sequence length="632" mass="68540">MLSNLARPAAANSTSQRLRADGPATVLGIGTANPPNCVRQEDYADYYFRATKSEHLADLKANKRYFHHTEELLECYPELTNRKSPSLDVRQDILATAVPELTAAAAADAITEWGRPATEITDLVVSTSSGAHLPGVDFHLANLLGLLPSVRRTMIYMNGCAGGSAALRVAKDIAENNRDARVLVASADLSLVFFRAPDETHVDTLIMQALFGDGAGAVVVGADPISGERPGFEMVSASQTTVPGSRNIALGQLREDGLLFHLSKEIPSLVRDALAPLGAFTSWNELFWVVHPGGPAILDSVEEGLGLDPRKLEASRRVLRDYGNLAGPSVIFVLDELRRQRDEMNEIGVMVGLGPGPGLTVETMALRAMVLGVDAIQHAGRSGLARNYQAGLAATSIPSNHKPITLSDSPHTSLRIPIMLPLASHHHLGSSTSPPSAVSSHHLSPSSAPSSPHCHSSSPSLPPPRHSSLASPLSPPQRACMVATRVGPGNVVPMPTCPTSTFPPIEVAIEADDIWGVFHGYQPYRVGLGAAKAWWWRRVDRRQESTAERTWLDPSEAGSEAEVWWSEWLVEVRLEAIRWALREFDNLTGASVIFVLDELRRQQEDMNEMGDDRARTRTTYYHTTTTLPTPFP</sequence>
<feature type="region of interest" description="Disordered" evidence="3">
    <location>
        <begin position="425"/>
        <end position="475"/>
    </location>
</feature>
<accession>A0A835B0Q1</accession>
<evidence type="ECO:0008006" key="8">
    <source>
        <dbReference type="Google" id="ProtNLM"/>
    </source>
</evidence>
<name>A0A835B0Q1_9POAL</name>
<dbReference type="PANTHER" id="PTHR11877">
    <property type="entry name" value="HYDROXYMETHYLGLUTARYL-COA SYNTHASE"/>
    <property type="match status" value="1"/>
</dbReference>
<protein>
    <recommendedName>
        <fullName evidence="8">Chalcone synthase</fullName>
    </recommendedName>
</protein>
<dbReference type="Proteomes" id="UP000636709">
    <property type="component" value="Unassembled WGS sequence"/>
</dbReference>
<feature type="domain" description="Chalcone/stilbene synthase N-terminal" evidence="4">
    <location>
        <begin position="14"/>
        <end position="224"/>
    </location>
</feature>
<evidence type="ECO:0000313" key="6">
    <source>
        <dbReference type="EMBL" id="KAF8681775.1"/>
    </source>
</evidence>
<dbReference type="FunFam" id="3.40.47.10:FF:000025">
    <property type="entry name" value="Chalcone synthase 2"/>
    <property type="match status" value="1"/>
</dbReference>
<keyword evidence="7" id="KW-1185">Reference proteome</keyword>
<proteinExistence type="inferred from homology"/>
<dbReference type="AlphaFoldDB" id="A0A835B0Q1"/>
<dbReference type="SUPFAM" id="SSF53901">
    <property type="entry name" value="Thiolase-like"/>
    <property type="match status" value="2"/>
</dbReference>
<dbReference type="GO" id="GO:0016747">
    <property type="term" value="F:acyltransferase activity, transferring groups other than amino-acyl groups"/>
    <property type="evidence" value="ECO:0007669"/>
    <property type="project" value="InterPro"/>
</dbReference>
<dbReference type="Pfam" id="PF02797">
    <property type="entry name" value="Chal_sti_synt_C"/>
    <property type="match status" value="1"/>
</dbReference>
<comment type="caution">
    <text evidence="6">The sequence shown here is derived from an EMBL/GenBank/DDBJ whole genome shotgun (WGS) entry which is preliminary data.</text>
</comment>
<dbReference type="GO" id="GO:0030639">
    <property type="term" value="P:polyketide biosynthetic process"/>
    <property type="evidence" value="ECO:0007669"/>
    <property type="project" value="TreeGrafter"/>
</dbReference>
<dbReference type="Gene3D" id="3.40.47.10">
    <property type="match status" value="2"/>
</dbReference>
<keyword evidence="2" id="KW-0012">Acyltransferase</keyword>
<reference evidence="6" key="1">
    <citation type="submission" date="2020-07" db="EMBL/GenBank/DDBJ databases">
        <title>Genome sequence and genetic diversity analysis of an under-domesticated orphan crop, white fonio (Digitaria exilis).</title>
        <authorList>
            <person name="Bennetzen J.L."/>
            <person name="Chen S."/>
            <person name="Ma X."/>
            <person name="Wang X."/>
            <person name="Yssel A.E.J."/>
            <person name="Chaluvadi S.R."/>
            <person name="Johnson M."/>
            <person name="Gangashetty P."/>
            <person name="Hamidou F."/>
            <person name="Sanogo M.D."/>
            <person name="Zwaenepoel A."/>
            <person name="Wallace J."/>
            <person name="Van De Peer Y."/>
            <person name="Van Deynze A."/>
        </authorList>
    </citation>
    <scope>NUCLEOTIDE SEQUENCE</scope>
    <source>
        <tissue evidence="6">Leaves</tissue>
    </source>
</reference>